<dbReference type="OrthoDB" id="9790406at2"/>
<proteinExistence type="predicted"/>
<evidence type="ECO:0000259" key="1">
    <source>
        <dbReference type="PROSITE" id="PS50851"/>
    </source>
</evidence>
<dbReference type="InterPro" id="IPR036061">
    <property type="entry name" value="CheW-like_dom_sf"/>
</dbReference>
<gene>
    <name evidence="2" type="ORF">SAMN04488516_10768</name>
</gene>
<dbReference type="Gene3D" id="2.30.30.40">
    <property type="entry name" value="SH3 Domains"/>
    <property type="match status" value="1"/>
</dbReference>
<protein>
    <submittedName>
        <fullName evidence="2">CheW protein</fullName>
    </submittedName>
</protein>
<reference evidence="2 3" key="1">
    <citation type="submission" date="2016-10" db="EMBL/GenBank/DDBJ databases">
        <authorList>
            <person name="de Groot N.N."/>
        </authorList>
    </citation>
    <scope>NUCLEOTIDE SEQUENCE [LARGE SCALE GENOMIC DNA]</scope>
    <source>
        <strain evidence="2 3">DSM 15269</strain>
    </source>
</reference>
<dbReference type="GO" id="GO:0007165">
    <property type="term" value="P:signal transduction"/>
    <property type="evidence" value="ECO:0007669"/>
    <property type="project" value="InterPro"/>
</dbReference>
<keyword evidence="3" id="KW-1185">Reference proteome</keyword>
<dbReference type="SMART" id="SM00260">
    <property type="entry name" value="CheW"/>
    <property type="match status" value="1"/>
</dbReference>
<dbReference type="Pfam" id="PF01584">
    <property type="entry name" value="CheW"/>
    <property type="match status" value="1"/>
</dbReference>
<organism evidence="2 3">
    <name type="scientific">Desulfonauticus submarinus</name>
    <dbReference type="NCBI Taxonomy" id="206665"/>
    <lineage>
        <taxon>Bacteria</taxon>
        <taxon>Pseudomonadati</taxon>
        <taxon>Thermodesulfobacteriota</taxon>
        <taxon>Desulfovibrionia</taxon>
        <taxon>Desulfovibrionales</taxon>
        <taxon>Desulfonauticaceae</taxon>
        <taxon>Desulfonauticus</taxon>
    </lineage>
</organism>
<dbReference type="STRING" id="206665.SAMN04488516_10768"/>
<dbReference type="Gene3D" id="2.40.50.180">
    <property type="entry name" value="CheA-289, Domain 4"/>
    <property type="match status" value="1"/>
</dbReference>
<dbReference type="InterPro" id="IPR039315">
    <property type="entry name" value="CheW"/>
</dbReference>
<dbReference type="GO" id="GO:0006935">
    <property type="term" value="P:chemotaxis"/>
    <property type="evidence" value="ECO:0007669"/>
    <property type="project" value="InterPro"/>
</dbReference>
<name>A0A1H0ED94_9BACT</name>
<sequence>MEGDIQKRIGPFQASCFYIGEALCGIDINLVQEINKQINYTVVPHSPDYVLGIMNLRGRIVTIIDFGKKLGLGNTKITDDTRIIIVNSKEEQIGLMVDKITDVINGKWEEVSPPPANIKGIQGRYFLGVCKARNKLVALLNVEEALADETKGS</sequence>
<dbReference type="GO" id="GO:0005829">
    <property type="term" value="C:cytosol"/>
    <property type="evidence" value="ECO:0007669"/>
    <property type="project" value="TreeGrafter"/>
</dbReference>
<dbReference type="RefSeq" id="WP_092065551.1">
    <property type="nucleotide sequence ID" value="NZ_FNIN01000007.1"/>
</dbReference>
<evidence type="ECO:0000313" key="2">
    <source>
        <dbReference type="EMBL" id="SDN80365.1"/>
    </source>
</evidence>
<dbReference type="EMBL" id="FNIN01000007">
    <property type="protein sequence ID" value="SDN80365.1"/>
    <property type="molecule type" value="Genomic_DNA"/>
</dbReference>
<dbReference type="SUPFAM" id="SSF50341">
    <property type="entry name" value="CheW-like"/>
    <property type="match status" value="1"/>
</dbReference>
<feature type="domain" description="CheW-like" evidence="1">
    <location>
        <begin position="11"/>
        <end position="151"/>
    </location>
</feature>
<dbReference type="PROSITE" id="PS50851">
    <property type="entry name" value="CHEW"/>
    <property type="match status" value="1"/>
</dbReference>
<dbReference type="InterPro" id="IPR002545">
    <property type="entry name" value="CheW-lke_dom"/>
</dbReference>
<evidence type="ECO:0000313" key="3">
    <source>
        <dbReference type="Proteomes" id="UP000199602"/>
    </source>
</evidence>
<dbReference type="AlphaFoldDB" id="A0A1H0ED94"/>
<dbReference type="PANTHER" id="PTHR22617:SF23">
    <property type="entry name" value="CHEMOTAXIS PROTEIN CHEW"/>
    <property type="match status" value="1"/>
</dbReference>
<dbReference type="PANTHER" id="PTHR22617">
    <property type="entry name" value="CHEMOTAXIS SENSOR HISTIDINE KINASE-RELATED"/>
    <property type="match status" value="1"/>
</dbReference>
<dbReference type="Proteomes" id="UP000199602">
    <property type="component" value="Unassembled WGS sequence"/>
</dbReference>
<accession>A0A1H0ED94</accession>